<dbReference type="RefSeq" id="XP_001803669.1">
    <property type="nucleotide sequence ID" value="XM_001803617.1"/>
</dbReference>
<dbReference type="AlphaFoldDB" id="Q0U459"/>
<dbReference type="EMBL" id="CH445350">
    <property type="protein sequence ID" value="EAT79339.1"/>
    <property type="molecule type" value="Genomic_DNA"/>
</dbReference>
<reference evidence="2" key="1">
    <citation type="journal article" date="2007" name="Plant Cell">
        <title>Dothideomycete-plant interactions illuminated by genome sequencing and EST analysis of the wheat pathogen Stagonospora nodorum.</title>
        <authorList>
            <person name="Hane J.K."/>
            <person name="Lowe R.G."/>
            <person name="Solomon P.S."/>
            <person name="Tan K.C."/>
            <person name="Schoch C.L."/>
            <person name="Spatafora J.W."/>
            <person name="Crous P.W."/>
            <person name="Kodira C."/>
            <person name="Birren B.W."/>
            <person name="Galagan J.E."/>
            <person name="Torriani S.F."/>
            <person name="McDonald B.A."/>
            <person name="Oliver R.P."/>
        </authorList>
    </citation>
    <scope>NUCLEOTIDE SEQUENCE [LARGE SCALE GENOMIC DNA]</scope>
    <source>
        <strain evidence="2">SN15 / ATCC MYA-4574 / FGSC 10173</strain>
    </source>
</reference>
<protein>
    <submittedName>
        <fullName evidence="1">Uncharacterized protein</fullName>
    </submittedName>
</protein>
<accession>Q0U459</accession>
<evidence type="ECO:0000313" key="2">
    <source>
        <dbReference type="Proteomes" id="UP000001055"/>
    </source>
</evidence>
<gene>
    <name evidence="1" type="ORF">SNOG_13455</name>
</gene>
<proteinExistence type="predicted"/>
<dbReference type="InParanoid" id="Q0U459"/>
<dbReference type="GeneID" id="5980586"/>
<evidence type="ECO:0000313" key="1">
    <source>
        <dbReference type="EMBL" id="EAT79339.1"/>
    </source>
</evidence>
<sequence>MAEAFEYALLCLILTTCLDNSVSLREQCYQG</sequence>
<name>Q0U459_PHANO</name>
<dbReference type="KEGG" id="pno:SNOG_13455"/>
<organism evidence="1 2">
    <name type="scientific">Phaeosphaeria nodorum (strain SN15 / ATCC MYA-4574 / FGSC 10173)</name>
    <name type="common">Glume blotch fungus</name>
    <name type="synonym">Parastagonospora nodorum</name>
    <dbReference type="NCBI Taxonomy" id="321614"/>
    <lineage>
        <taxon>Eukaryota</taxon>
        <taxon>Fungi</taxon>
        <taxon>Dikarya</taxon>
        <taxon>Ascomycota</taxon>
        <taxon>Pezizomycotina</taxon>
        <taxon>Dothideomycetes</taxon>
        <taxon>Pleosporomycetidae</taxon>
        <taxon>Pleosporales</taxon>
        <taxon>Pleosporineae</taxon>
        <taxon>Phaeosphaeriaceae</taxon>
        <taxon>Parastagonospora</taxon>
    </lineage>
</organism>
<dbReference type="Proteomes" id="UP000001055">
    <property type="component" value="Unassembled WGS sequence"/>
</dbReference>